<dbReference type="OrthoDB" id="9815425at2"/>
<comment type="similarity">
    <text evidence="1">Belongs to the 'GDXG' lipolytic enzyme family.</text>
</comment>
<evidence type="ECO:0000313" key="6">
    <source>
        <dbReference type="Proteomes" id="UP000289996"/>
    </source>
</evidence>
<reference evidence="5 6" key="1">
    <citation type="submission" date="2018-11" db="EMBL/GenBank/DDBJ databases">
        <authorList>
            <person name="Wuyts S."/>
        </authorList>
    </citation>
    <scope>NUCLEOTIDE SEQUENCE [LARGE SCALE GENOMIC DNA]</scope>
    <source>
        <strain evidence="5">Lactobacillus mudanjiangensis AMBF249</strain>
    </source>
</reference>
<feature type="active site" evidence="3">
    <location>
        <position position="175"/>
    </location>
</feature>
<dbReference type="InterPro" id="IPR013094">
    <property type="entry name" value="AB_hydrolase_3"/>
</dbReference>
<dbReference type="EMBL" id="UYIG01000141">
    <property type="protein sequence ID" value="VDG29447.1"/>
    <property type="molecule type" value="Genomic_DNA"/>
</dbReference>
<dbReference type="AlphaFoldDB" id="A0A660E8K6"/>
<evidence type="ECO:0000256" key="2">
    <source>
        <dbReference type="ARBA" id="ARBA00022801"/>
    </source>
</evidence>
<keyword evidence="6" id="KW-1185">Reference proteome</keyword>
<dbReference type="InterPro" id="IPR050300">
    <property type="entry name" value="GDXG_lipolytic_enzyme"/>
</dbReference>
<dbReference type="PANTHER" id="PTHR48081">
    <property type="entry name" value="AB HYDROLASE SUPERFAMILY PROTEIN C4A8.06C"/>
    <property type="match status" value="1"/>
</dbReference>
<sequence>MMPTIHETTTKLNQVTKITKPWAQNIKSGQFDPLVLQDLAPFSEPATLDPDLDGLREGSLNAPIADPVGDAVTSRQVSLTALGRTVNVDWLTPTTVIGEQLLIYLHGGAFYGGVPANNTVLLKLIANQSHCEVLNVDYGLAPEHPAPEGILDGLAVIQAVVAQHPNAKIAISGDSAGANIAIAAASLNRQLGNNAVNQQLLLYPVTAPGADHAGALWDMNNFPIMPAQQDILNNYHDLFRQLDTIMTNYYLPTGWESGAPLISPLNQADLATSPATMILIGEFDPFRPQAWAYAQRLAQADVETTFVQYQGQNHAFAPHVDRFWQARDVATMMTERLVSLL</sequence>
<protein>
    <submittedName>
        <fullName evidence="5">Esterase (Short chain) [Lactobacillus plantarum WCFS1]</fullName>
    </submittedName>
</protein>
<keyword evidence="2" id="KW-0378">Hydrolase</keyword>
<dbReference type="SUPFAM" id="SSF53474">
    <property type="entry name" value="alpha/beta-Hydrolases"/>
    <property type="match status" value="1"/>
</dbReference>
<organism evidence="5 6">
    <name type="scientific">Lactiplantibacillus mudanjiangensis</name>
    <dbReference type="NCBI Taxonomy" id="1296538"/>
    <lineage>
        <taxon>Bacteria</taxon>
        <taxon>Bacillati</taxon>
        <taxon>Bacillota</taxon>
        <taxon>Bacilli</taxon>
        <taxon>Lactobacillales</taxon>
        <taxon>Lactobacillaceae</taxon>
        <taxon>Lactiplantibacillus</taxon>
    </lineage>
</organism>
<evidence type="ECO:0000313" key="5">
    <source>
        <dbReference type="EMBL" id="VDG29447.1"/>
    </source>
</evidence>
<dbReference type="RefSeq" id="WP_130852142.1">
    <property type="nucleotide sequence ID" value="NZ_UYIG01000141.1"/>
</dbReference>
<dbReference type="Pfam" id="PF07859">
    <property type="entry name" value="Abhydrolase_3"/>
    <property type="match status" value="1"/>
</dbReference>
<dbReference type="Gene3D" id="3.40.50.1820">
    <property type="entry name" value="alpha/beta hydrolase"/>
    <property type="match status" value="1"/>
</dbReference>
<dbReference type="PROSITE" id="PS01174">
    <property type="entry name" value="LIPASE_GDXG_SER"/>
    <property type="match status" value="1"/>
</dbReference>
<dbReference type="InterPro" id="IPR033140">
    <property type="entry name" value="Lipase_GDXG_put_SER_AS"/>
</dbReference>
<gene>
    <name evidence="5" type="ORF">MUDAN_MDHGFNIF_01002</name>
</gene>
<evidence type="ECO:0000256" key="1">
    <source>
        <dbReference type="ARBA" id="ARBA00010515"/>
    </source>
</evidence>
<dbReference type="PANTHER" id="PTHR48081:SF8">
    <property type="entry name" value="ALPHA_BETA HYDROLASE FOLD-3 DOMAIN-CONTAINING PROTEIN-RELATED"/>
    <property type="match status" value="1"/>
</dbReference>
<dbReference type="InterPro" id="IPR029058">
    <property type="entry name" value="AB_hydrolase_fold"/>
</dbReference>
<evidence type="ECO:0000259" key="4">
    <source>
        <dbReference type="Pfam" id="PF07859"/>
    </source>
</evidence>
<evidence type="ECO:0000256" key="3">
    <source>
        <dbReference type="PROSITE-ProRule" id="PRU10038"/>
    </source>
</evidence>
<name>A0A660E8K6_9LACO</name>
<dbReference type="GO" id="GO:0016787">
    <property type="term" value="F:hydrolase activity"/>
    <property type="evidence" value="ECO:0007669"/>
    <property type="project" value="UniProtKB-KW"/>
</dbReference>
<dbReference type="Proteomes" id="UP000289996">
    <property type="component" value="Unassembled WGS sequence"/>
</dbReference>
<accession>A0A660E8K6</accession>
<proteinExistence type="inferred from homology"/>
<feature type="domain" description="Alpha/beta hydrolase fold-3" evidence="4">
    <location>
        <begin position="102"/>
        <end position="317"/>
    </location>
</feature>